<feature type="domain" description="Type I restriction modification DNA specificity" evidence="5">
    <location>
        <begin position="299"/>
        <end position="414"/>
    </location>
</feature>
<keyword evidence="7" id="KW-1185">Reference proteome</keyword>
<evidence type="ECO:0000256" key="2">
    <source>
        <dbReference type="ARBA" id="ARBA00022747"/>
    </source>
</evidence>
<protein>
    <submittedName>
        <fullName evidence="6">Type I restriction enzyme S subunit</fullName>
    </submittedName>
</protein>
<dbReference type="CDD" id="cd17254">
    <property type="entry name" value="RMtype1_S_FclI-TRD1-CR1_like"/>
    <property type="match status" value="1"/>
</dbReference>
<reference evidence="6 7" key="1">
    <citation type="submission" date="2018-06" db="EMBL/GenBank/DDBJ databases">
        <title>Genomic Encyclopedia of Type Strains, Phase III (KMG-III): the genomes of soil and plant-associated and newly described type strains.</title>
        <authorList>
            <person name="Whitman W."/>
        </authorList>
    </citation>
    <scope>NUCLEOTIDE SEQUENCE [LARGE SCALE GENOMIC DNA]</scope>
    <source>
        <strain evidence="6 7">CECT 7377</strain>
    </source>
</reference>
<keyword evidence="3" id="KW-0238">DNA-binding</keyword>
<keyword evidence="4" id="KW-0175">Coiled coil</keyword>
<dbReference type="GO" id="GO:0009307">
    <property type="term" value="P:DNA restriction-modification system"/>
    <property type="evidence" value="ECO:0007669"/>
    <property type="project" value="UniProtKB-KW"/>
</dbReference>
<dbReference type="InterPro" id="IPR051212">
    <property type="entry name" value="Type-I_RE_S_subunit"/>
</dbReference>
<comment type="similarity">
    <text evidence="1">Belongs to the type-I restriction system S methylase family.</text>
</comment>
<proteinExistence type="inferred from homology"/>
<evidence type="ECO:0000313" key="7">
    <source>
        <dbReference type="Proteomes" id="UP000252792"/>
    </source>
</evidence>
<dbReference type="OrthoDB" id="398435at2"/>
<dbReference type="Gene3D" id="3.90.220.20">
    <property type="entry name" value="DNA methylase specificity domains"/>
    <property type="match status" value="2"/>
</dbReference>
<evidence type="ECO:0000256" key="1">
    <source>
        <dbReference type="ARBA" id="ARBA00010923"/>
    </source>
</evidence>
<dbReference type="SUPFAM" id="SSF116734">
    <property type="entry name" value="DNA methylase specificity domain"/>
    <property type="match status" value="2"/>
</dbReference>
<dbReference type="AlphaFoldDB" id="A0A366JAN1"/>
<accession>A0A366JAN1</accession>
<dbReference type="EMBL" id="QNSE01000006">
    <property type="protein sequence ID" value="RBP83429.1"/>
    <property type="molecule type" value="Genomic_DNA"/>
</dbReference>
<feature type="domain" description="Type I restriction modification DNA specificity" evidence="5">
    <location>
        <begin position="5"/>
        <end position="177"/>
    </location>
</feature>
<dbReference type="RefSeq" id="WP_113916412.1">
    <property type="nucleotide sequence ID" value="NZ_QNSE01000006.1"/>
</dbReference>
<dbReference type="InterPro" id="IPR044946">
    <property type="entry name" value="Restrct_endonuc_typeI_TRD_sf"/>
</dbReference>
<dbReference type="PANTHER" id="PTHR43140:SF1">
    <property type="entry name" value="TYPE I RESTRICTION ENZYME ECOKI SPECIFICITY SUBUNIT"/>
    <property type="match status" value="1"/>
</dbReference>
<sequence>MSELPKGWKNPEIKDLCSLYNGRAFKQTEWSTSGLPIIRIQNLNKKDAPFNYFNGDFDNRHFIQKGDLLFAWSGTPGTSFGTHEWKGENAVLNQHIFKIEFSNDLISKGFFRHAINHKLEELIGNANGGVGLRHVTKGVFEKTKVAFPPLAEQKRIVEKLDQVLAQVDTIKARLDGIPAILKRFRQSVLAAAVSGKLTEEWRKVNVFKGKKIEKGKLKFKQELFENAKSSLPDLPNEWIVTPSANILEYVTSGSRGWAEYYAEDGALFLRMSNVRYDTTKLDLNDLQYVDLPATIEGKRSLVKENDLIISITADVGRVARITENFGEAYINQHLALARPLGVIDSEYLAFCIASKNVGMKQVQVLKRGATKAGLGLDDIKSLAIPLPSIEEQTEIVRLVDQYFAFADTIEKQVQKAQQRVDKLTQSILAKAFRGELVPQNPTDEPADELLKRIAAARAESEALAKAAKKVGKKIAEKTTKTLQ</sequence>
<evidence type="ECO:0000259" key="5">
    <source>
        <dbReference type="Pfam" id="PF01420"/>
    </source>
</evidence>
<dbReference type="InterPro" id="IPR000055">
    <property type="entry name" value="Restrct_endonuc_typeI_TRD"/>
</dbReference>
<gene>
    <name evidence="6" type="ORF">DFP80_10674</name>
</gene>
<dbReference type="Proteomes" id="UP000252792">
    <property type="component" value="Unassembled WGS sequence"/>
</dbReference>
<name>A0A366JAN1_9GAMM</name>
<dbReference type="GO" id="GO:0003677">
    <property type="term" value="F:DNA binding"/>
    <property type="evidence" value="ECO:0007669"/>
    <property type="project" value="UniProtKB-KW"/>
</dbReference>
<comment type="caution">
    <text evidence="6">The sequence shown here is derived from an EMBL/GenBank/DDBJ whole genome shotgun (WGS) entry which is preliminary data.</text>
</comment>
<evidence type="ECO:0000256" key="3">
    <source>
        <dbReference type="ARBA" id="ARBA00023125"/>
    </source>
</evidence>
<dbReference type="Pfam" id="PF01420">
    <property type="entry name" value="Methylase_S"/>
    <property type="match status" value="2"/>
</dbReference>
<dbReference type="PANTHER" id="PTHR43140">
    <property type="entry name" value="TYPE-1 RESTRICTION ENZYME ECOKI SPECIFICITY PROTEIN"/>
    <property type="match status" value="1"/>
</dbReference>
<evidence type="ECO:0000256" key="4">
    <source>
        <dbReference type="SAM" id="Coils"/>
    </source>
</evidence>
<keyword evidence="2" id="KW-0680">Restriction system</keyword>
<organism evidence="6 7">
    <name type="scientific">Marinomonas rhizomae</name>
    <dbReference type="NCBI Taxonomy" id="491948"/>
    <lineage>
        <taxon>Bacteria</taxon>
        <taxon>Pseudomonadati</taxon>
        <taxon>Pseudomonadota</taxon>
        <taxon>Gammaproteobacteria</taxon>
        <taxon>Oceanospirillales</taxon>
        <taxon>Oceanospirillaceae</taxon>
        <taxon>Marinomonas</taxon>
    </lineage>
</organism>
<feature type="coiled-coil region" evidence="4">
    <location>
        <begin position="406"/>
        <end position="466"/>
    </location>
</feature>
<evidence type="ECO:0000313" key="6">
    <source>
        <dbReference type="EMBL" id="RBP83429.1"/>
    </source>
</evidence>